<keyword evidence="3" id="KW-0540">Nuclease</keyword>
<keyword evidence="1" id="KW-0808">Transferase</keyword>
<protein>
    <submittedName>
        <fullName evidence="8">Retrovirus-like pol polyprotein</fullName>
    </submittedName>
</protein>
<dbReference type="InterPro" id="IPR043502">
    <property type="entry name" value="DNA/RNA_pol_sf"/>
</dbReference>
<dbReference type="SUPFAM" id="SSF53098">
    <property type="entry name" value="Ribonuclease H-like"/>
    <property type="match status" value="1"/>
</dbReference>
<evidence type="ECO:0000259" key="7">
    <source>
        <dbReference type="PROSITE" id="PS50994"/>
    </source>
</evidence>
<dbReference type="Gene3D" id="3.30.420.10">
    <property type="entry name" value="Ribonuclease H-like superfamily/Ribonuclease H"/>
    <property type="match status" value="1"/>
</dbReference>
<keyword evidence="4" id="KW-0255">Endonuclease</keyword>
<dbReference type="GO" id="GO:0042575">
    <property type="term" value="C:DNA polymerase complex"/>
    <property type="evidence" value="ECO:0007669"/>
    <property type="project" value="UniProtKB-ARBA"/>
</dbReference>
<dbReference type="SUPFAM" id="SSF56672">
    <property type="entry name" value="DNA/RNA polymerases"/>
    <property type="match status" value="1"/>
</dbReference>
<evidence type="ECO:0000256" key="2">
    <source>
        <dbReference type="ARBA" id="ARBA00022695"/>
    </source>
</evidence>
<dbReference type="PANTHER" id="PTHR37984:SF5">
    <property type="entry name" value="PROTEIN NYNRIN-LIKE"/>
    <property type="match status" value="1"/>
</dbReference>
<evidence type="ECO:0000256" key="5">
    <source>
        <dbReference type="ARBA" id="ARBA00022801"/>
    </source>
</evidence>
<proteinExistence type="predicted"/>
<evidence type="ECO:0000256" key="1">
    <source>
        <dbReference type="ARBA" id="ARBA00022679"/>
    </source>
</evidence>
<evidence type="ECO:0000256" key="3">
    <source>
        <dbReference type="ARBA" id="ARBA00022722"/>
    </source>
</evidence>
<comment type="caution">
    <text evidence="8">The sequence shown here is derived from an EMBL/GenBank/DDBJ whole genome shotgun (WGS) entry which is preliminary data.</text>
</comment>
<evidence type="ECO:0000256" key="4">
    <source>
        <dbReference type="ARBA" id="ARBA00022759"/>
    </source>
</evidence>
<keyword evidence="9" id="KW-1185">Reference proteome</keyword>
<dbReference type="InterPro" id="IPR041373">
    <property type="entry name" value="RT_RNaseH"/>
</dbReference>
<dbReference type="PaxDb" id="67767-A0A0J7KCA2"/>
<keyword evidence="6" id="KW-0695">RNA-directed DNA polymerase</keyword>
<evidence type="ECO:0000256" key="6">
    <source>
        <dbReference type="ARBA" id="ARBA00022918"/>
    </source>
</evidence>
<dbReference type="PROSITE" id="PS50994">
    <property type="entry name" value="INTEGRASE"/>
    <property type="match status" value="1"/>
</dbReference>
<dbReference type="GO" id="GO:0004519">
    <property type="term" value="F:endonuclease activity"/>
    <property type="evidence" value="ECO:0007669"/>
    <property type="project" value="UniProtKB-KW"/>
</dbReference>
<feature type="non-terminal residue" evidence="8">
    <location>
        <position position="318"/>
    </location>
</feature>
<gene>
    <name evidence="8" type="ORF">RF55_12578</name>
</gene>
<accession>A0A0J7KCA2</accession>
<dbReference type="Pfam" id="PF17917">
    <property type="entry name" value="RT_RNaseH"/>
    <property type="match status" value="1"/>
</dbReference>
<dbReference type="GO" id="GO:0015074">
    <property type="term" value="P:DNA integration"/>
    <property type="evidence" value="ECO:0007669"/>
    <property type="project" value="InterPro"/>
</dbReference>
<feature type="domain" description="Integrase catalytic" evidence="7">
    <location>
        <begin position="36"/>
        <end position="212"/>
    </location>
</feature>
<reference evidence="8 9" key="1">
    <citation type="submission" date="2015-04" db="EMBL/GenBank/DDBJ databases">
        <title>Lasius niger genome sequencing.</title>
        <authorList>
            <person name="Konorov E.A."/>
            <person name="Nikitin M.A."/>
            <person name="Kirill M.V."/>
            <person name="Chang P."/>
        </authorList>
    </citation>
    <scope>NUCLEOTIDE SEQUENCE [LARGE SCALE GENOMIC DNA]</scope>
    <source>
        <tissue evidence="8">Whole</tissue>
    </source>
</reference>
<dbReference type="GO" id="GO:0003964">
    <property type="term" value="F:RNA-directed DNA polymerase activity"/>
    <property type="evidence" value="ECO:0007669"/>
    <property type="project" value="UniProtKB-KW"/>
</dbReference>
<name>A0A0J7KCA2_LASNI</name>
<organism evidence="8 9">
    <name type="scientific">Lasius niger</name>
    <name type="common">Black garden ant</name>
    <dbReference type="NCBI Taxonomy" id="67767"/>
    <lineage>
        <taxon>Eukaryota</taxon>
        <taxon>Metazoa</taxon>
        <taxon>Ecdysozoa</taxon>
        <taxon>Arthropoda</taxon>
        <taxon>Hexapoda</taxon>
        <taxon>Insecta</taxon>
        <taxon>Pterygota</taxon>
        <taxon>Neoptera</taxon>
        <taxon>Endopterygota</taxon>
        <taxon>Hymenoptera</taxon>
        <taxon>Apocrita</taxon>
        <taxon>Aculeata</taxon>
        <taxon>Formicoidea</taxon>
        <taxon>Formicidae</taxon>
        <taxon>Formicinae</taxon>
        <taxon>Lasius</taxon>
        <taxon>Lasius</taxon>
    </lineage>
</organism>
<evidence type="ECO:0000313" key="9">
    <source>
        <dbReference type="Proteomes" id="UP000036403"/>
    </source>
</evidence>
<dbReference type="InterPro" id="IPR050951">
    <property type="entry name" value="Retrovirus_Pol_polyprotein"/>
</dbReference>
<evidence type="ECO:0000313" key="8">
    <source>
        <dbReference type="EMBL" id="KMQ88008.1"/>
    </source>
</evidence>
<dbReference type="InterPro" id="IPR012337">
    <property type="entry name" value="RNaseH-like_sf"/>
</dbReference>
<dbReference type="EMBL" id="LBMM01009591">
    <property type="protein sequence ID" value="KMQ88008.1"/>
    <property type="molecule type" value="Genomic_DNA"/>
</dbReference>
<sequence>MLAIVKTIERFHIYLYGLEFTVVTDCNAVVHAINKACLNPRIAKWILTLQDYKFKVKHRDGRHMAHVDALSRVVCFTDSIPLEKELQFRQLQNTKLKAIAENLELNEHDKYELIDGLVFRKGLHKHRFVVPDSMITNIIRIYHDDMKKVAVAAPWANGLVERINRFLKSSLKKLVDDHQYWNIHLDTIQYVMNNTYHSALKASPSKILLRIEQRNNADIELIDFLNKIAGAELDSDKDRLSSLELAVKATNKIKQYNKIYYKHKKPSIYKEGDLVLIRDSTLKPGDDKKLKSNYKGPYQVAKVLDKNRFVIKDKSRFN</sequence>
<keyword evidence="2" id="KW-0548">Nucleotidyltransferase</keyword>
<dbReference type="AlphaFoldDB" id="A0A0J7KCA2"/>
<dbReference type="OrthoDB" id="8014450at2759"/>
<keyword evidence="5" id="KW-0378">Hydrolase</keyword>
<dbReference type="GO" id="GO:0016787">
    <property type="term" value="F:hydrolase activity"/>
    <property type="evidence" value="ECO:0007669"/>
    <property type="project" value="UniProtKB-KW"/>
</dbReference>
<dbReference type="Proteomes" id="UP000036403">
    <property type="component" value="Unassembled WGS sequence"/>
</dbReference>
<dbReference type="InterPro" id="IPR036397">
    <property type="entry name" value="RNaseH_sf"/>
</dbReference>
<dbReference type="GO" id="GO:0003676">
    <property type="term" value="F:nucleic acid binding"/>
    <property type="evidence" value="ECO:0007669"/>
    <property type="project" value="InterPro"/>
</dbReference>
<dbReference type="InterPro" id="IPR001584">
    <property type="entry name" value="Integrase_cat-core"/>
</dbReference>
<dbReference type="PANTHER" id="PTHR37984">
    <property type="entry name" value="PROTEIN CBG26694"/>
    <property type="match status" value="1"/>
</dbReference>
<dbReference type="STRING" id="67767.A0A0J7KCA2"/>